<dbReference type="AlphaFoldDB" id="A0A166LEU2"/>
<dbReference type="PROSITE" id="PS50011">
    <property type="entry name" value="PROTEIN_KINASE_DOM"/>
    <property type="match status" value="1"/>
</dbReference>
<dbReference type="PANTHER" id="PTHR44329">
    <property type="entry name" value="SERINE/THREONINE-PROTEIN KINASE TNNI3K-RELATED"/>
    <property type="match status" value="1"/>
</dbReference>
<dbReference type="SMART" id="SM00220">
    <property type="entry name" value="S_TKc"/>
    <property type="match status" value="1"/>
</dbReference>
<sequence>MDACDLPPYFPPFLWTYWLSDVFSASLTPDDQRFHVYDVHNNTLSETRRVPQQNRSIFQDFLNQEVLDEHCKIAFEAAEMAFARLEAKAELAFEHLMHEVASSQDRTKTNLASIKRHELETLRRYFVFVRFRNSSQYAFMLSNLVQTVTWENGSGKGVLLSVWHRIRRHRALTSIHAFLQHDAVRIPQPAMTCDQVNNHCWAFMEADIYLGVASEGQEFILTEHCTGNLDDAFRDDPSSCRFFVPLSPTVALYILGDDVRSPAAASPEFQSDFDRVKIECGLESVSDIHLRNTILLQGCPQYIYFSNLLSVAQTIRLYELGSRHAESHTDYSRLMHRAQQKATQEQVTKTLLVKGCLMSDLTDQVVRLGQAPVAHGSFSDIWKGTWTVRDPFNQTVPRKVALKYLRQVMPPGVREKLVHRLKDEVVAWHSLRHDNIAQLFGVIQSFDTIAMISPWCDNGTLIHYIKDVNASADRLALLAQVASGVSYLHNFKPVVIHGDLKGCNILVDDHGHALLTDFGLAKIIEDIAGAVQLATSFFAGSTRWMSPELILALVEDDGRAPPISPSSDVYAFACVCLELATDNVPFPHRSNDHAVTVDIMRGIRPCRGSSSPCRVKCSDEDAFWRVLDQCWDPEHYLRPSMLEVSAFLGGESGLPISYTSNWPS</sequence>
<accession>A0A166LEU2</accession>
<reference evidence="2 3" key="1">
    <citation type="journal article" date="2016" name="Mol. Biol. Evol.">
        <title>Comparative Genomics of Early-Diverging Mushroom-Forming Fungi Provides Insights into the Origins of Lignocellulose Decay Capabilities.</title>
        <authorList>
            <person name="Nagy L.G."/>
            <person name="Riley R."/>
            <person name="Tritt A."/>
            <person name="Adam C."/>
            <person name="Daum C."/>
            <person name="Floudas D."/>
            <person name="Sun H."/>
            <person name="Yadav J.S."/>
            <person name="Pangilinan J."/>
            <person name="Larsson K.H."/>
            <person name="Matsuura K."/>
            <person name="Barry K."/>
            <person name="Labutti K."/>
            <person name="Kuo R."/>
            <person name="Ohm R.A."/>
            <person name="Bhattacharya S.S."/>
            <person name="Shirouzu T."/>
            <person name="Yoshinaga Y."/>
            <person name="Martin F.M."/>
            <person name="Grigoriev I.V."/>
            <person name="Hibbett D.S."/>
        </authorList>
    </citation>
    <scope>NUCLEOTIDE SEQUENCE [LARGE SCALE GENOMIC DNA]</scope>
    <source>
        <strain evidence="2 3">CBS 109695</strain>
    </source>
</reference>
<dbReference type="InterPro" id="IPR051681">
    <property type="entry name" value="Ser/Thr_Kinases-Pseudokinases"/>
</dbReference>
<dbReference type="Proteomes" id="UP000076532">
    <property type="component" value="Unassembled WGS sequence"/>
</dbReference>
<dbReference type="SUPFAM" id="SSF56112">
    <property type="entry name" value="Protein kinase-like (PK-like)"/>
    <property type="match status" value="1"/>
</dbReference>
<dbReference type="InterPro" id="IPR011009">
    <property type="entry name" value="Kinase-like_dom_sf"/>
</dbReference>
<organism evidence="2 3">
    <name type="scientific">Athelia psychrophila</name>
    <dbReference type="NCBI Taxonomy" id="1759441"/>
    <lineage>
        <taxon>Eukaryota</taxon>
        <taxon>Fungi</taxon>
        <taxon>Dikarya</taxon>
        <taxon>Basidiomycota</taxon>
        <taxon>Agaricomycotina</taxon>
        <taxon>Agaricomycetes</taxon>
        <taxon>Agaricomycetidae</taxon>
        <taxon>Atheliales</taxon>
        <taxon>Atheliaceae</taxon>
        <taxon>Athelia</taxon>
    </lineage>
</organism>
<protein>
    <submittedName>
        <fullName evidence="2">Kinase-like protein</fullName>
    </submittedName>
</protein>
<dbReference type="OrthoDB" id="6718656at2759"/>
<feature type="domain" description="Protein kinase" evidence="1">
    <location>
        <begin position="367"/>
        <end position="648"/>
    </location>
</feature>
<dbReference type="InterPro" id="IPR008271">
    <property type="entry name" value="Ser/Thr_kinase_AS"/>
</dbReference>
<dbReference type="GO" id="GO:0005524">
    <property type="term" value="F:ATP binding"/>
    <property type="evidence" value="ECO:0007669"/>
    <property type="project" value="InterPro"/>
</dbReference>
<dbReference type="PROSITE" id="PS00108">
    <property type="entry name" value="PROTEIN_KINASE_ST"/>
    <property type="match status" value="1"/>
</dbReference>
<keyword evidence="3" id="KW-1185">Reference proteome</keyword>
<dbReference type="STRING" id="436010.A0A166LEU2"/>
<dbReference type="Pfam" id="PF00069">
    <property type="entry name" value="Pkinase"/>
    <property type="match status" value="1"/>
</dbReference>
<proteinExistence type="predicted"/>
<dbReference type="EMBL" id="KV417536">
    <property type="protein sequence ID" value="KZP22879.1"/>
    <property type="molecule type" value="Genomic_DNA"/>
</dbReference>
<dbReference type="InterPro" id="IPR000719">
    <property type="entry name" value="Prot_kinase_dom"/>
</dbReference>
<dbReference type="Gene3D" id="1.10.510.10">
    <property type="entry name" value="Transferase(Phosphotransferase) domain 1"/>
    <property type="match status" value="1"/>
</dbReference>
<dbReference type="GO" id="GO:0004674">
    <property type="term" value="F:protein serine/threonine kinase activity"/>
    <property type="evidence" value="ECO:0007669"/>
    <property type="project" value="TreeGrafter"/>
</dbReference>
<evidence type="ECO:0000313" key="2">
    <source>
        <dbReference type="EMBL" id="KZP22879.1"/>
    </source>
</evidence>
<evidence type="ECO:0000259" key="1">
    <source>
        <dbReference type="PROSITE" id="PS50011"/>
    </source>
</evidence>
<gene>
    <name evidence="2" type="ORF">FIBSPDRAFT_824020</name>
</gene>
<evidence type="ECO:0000313" key="3">
    <source>
        <dbReference type="Proteomes" id="UP000076532"/>
    </source>
</evidence>
<name>A0A166LEU2_9AGAM</name>